<dbReference type="SUPFAM" id="SSF50447">
    <property type="entry name" value="Translation proteins"/>
    <property type="match status" value="1"/>
</dbReference>
<evidence type="ECO:0000256" key="1">
    <source>
        <dbReference type="ARBA" id="ARBA00001947"/>
    </source>
</evidence>
<dbReference type="InterPro" id="IPR009000">
    <property type="entry name" value="Transl_B-barrel_sf"/>
</dbReference>
<dbReference type="Gene3D" id="2.40.30.130">
    <property type="match status" value="1"/>
</dbReference>
<dbReference type="InterPro" id="IPR018165">
    <property type="entry name" value="Ala-tRNA-synth_IIc_core"/>
</dbReference>
<dbReference type="PROSITE" id="PS50860">
    <property type="entry name" value="AA_TRNA_LIGASE_II_ALA"/>
    <property type="match status" value="1"/>
</dbReference>
<sequence>MKRVKSASTAVITSFLSRITFCKTIGNLFFLIPSEMAFHCQRDCYATELLTEVVSCSPGNLKTECGGKKEVMCGFNVLLKDTVLFPEGGGQPDDRGFINEIPVLRITRLGPDAVHFISTPLEIGAQVLVKVDWERRFDHMQQHSGQHLVTAIADSLYGYKTTSWELGRQRSFIELDTPVVTVEQIDVIEKLVNQKIRERVPVVVRLITTDDPEFDMVRSRGLPDDHAGPVRIIDIQGVDANMCCGTHVSNLSDLQMIKILGTEKGKKNKTNLFFLAGERVLKFAARSFIVEKSLTSLLKNGPEEHIEAVEKLQKSVKVLQKNNLTLLRDLAVLTAQTFKSSADRDKLFTLHRKDGDNEFMNIVANELGTEDILVFLTVGDEKASGLFLLSGAADVVEQLGPRVSELLDGKGAGKKGRFQGKANKMSQRGNVEILLREYINKKKEE</sequence>
<evidence type="ECO:0000313" key="10">
    <source>
        <dbReference type="EMBL" id="CAH2301983.1"/>
    </source>
</evidence>
<evidence type="ECO:0000256" key="4">
    <source>
        <dbReference type="ARBA" id="ARBA00022490"/>
    </source>
</evidence>
<dbReference type="EMBL" id="OW240917">
    <property type="protein sequence ID" value="CAH2301983.1"/>
    <property type="molecule type" value="Genomic_DNA"/>
</dbReference>
<evidence type="ECO:0000256" key="7">
    <source>
        <dbReference type="ARBA" id="ARBA00022917"/>
    </source>
</evidence>
<dbReference type="InterPro" id="IPR012947">
    <property type="entry name" value="tRNA_SAD"/>
</dbReference>
<dbReference type="Proteomes" id="UP001295444">
    <property type="component" value="Chromosome 06"/>
</dbReference>
<dbReference type="SMART" id="SM00863">
    <property type="entry name" value="tRNA_SAD"/>
    <property type="match status" value="1"/>
</dbReference>
<evidence type="ECO:0000256" key="6">
    <source>
        <dbReference type="ARBA" id="ARBA00022833"/>
    </source>
</evidence>
<name>A0AAD1SJ29_PELCU</name>
<comment type="subcellular location">
    <subcellularLocation>
        <location evidence="2">Cytoplasm</location>
    </subcellularLocation>
</comment>
<dbReference type="AlphaFoldDB" id="A0AAD1SJ29"/>
<evidence type="ECO:0000259" key="9">
    <source>
        <dbReference type="PROSITE" id="PS50860"/>
    </source>
</evidence>
<dbReference type="GO" id="GO:0006419">
    <property type="term" value="P:alanyl-tRNA aminoacylation"/>
    <property type="evidence" value="ECO:0007669"/>
    <property type="project" value="InterPro"/>
</dbReference>
<evidence type="ECO:0000256" key="2">
    <source>
        <dbReference type="ARBA" id="ARBA00004496"/>
    </source>
</evidence>
<dbReference type="GO" id="GO:0004813">
    <property type="term" value="F:alanine-tRNA ligase activity"/>
    <property type="evidence" value="ECO:0007669"/>
    <property type="project" value="InterPro"/>
</dbReference>
<gene>
    <name evidence="10" type="ORF">PECUL_23A062002</name>
</gene>
<evidence type="ECO:0000256" key="8">
    <source>
        <dbReference type="ARBA" id="ARBA00053555"/>
    </source>
</evidence>
<dbReference type="SUPFAM" id="SSF55186">
    <property type="entry name" value="ThrRS/AlaRS common domain"/>
    <property type="match status" value="1"/>
</dbReference>
<feature type="domain" description="Alanyl-transfer RNA synthetases family profile" evidence="9">
    <location>
        <begin position="77"/>
        <end position="286"/>
    </location>
</feature>
<evidence type="ECO:0000256" key="5">
    <source>
        <dbReference type="ARBA" id="ARBA00022723"/>
    </source>
</evidence>
<dbReference type="GO" id="GO:0005737">
    <property type="term" value="C:cytoplasm"/>
    <property type="evidence" value="ECO:0007669"/>
    <property type="project" value="UniProtKB-SubCell"/>
</dbReference>
<dbReference type="GO" id="GO:0002196">
    <property type="term" value="F:Ser-tRNA(Ala) deacylase activity"/>
    <property type="evidence" value="ECO:0007669"/>
    <property type="project" value="TreeGrafter"/>
</dbReference>
<accession>A0AAD1SJ29</accession>
<organism evidence="10 11">
    <name type="scientific">Pelobates cultripes</name>
    <name type="common">Western spadefoot toad</name>
    <dbReference type="NCBI Taxonomy" id="61616"/>
    <lineage>
        <taxon>Eukaryota</taxon>
        <taxon>Metazoa</taxon>
        <taxon>Chordata</taxon>
        <taxon>Craniata</taxon>
        <taxon>Vertebrata</taxon>
        <taxon>Euteleostomi</taxon>
        <taxon>Amphibia</taxon>
        <taxon>Batrachia</taxon>
        <taxon>Anura</taxon>
        <taxon>Pelobatoidea</taxon>
        <taxon>Pelobatidae</taxon>
        <taxon>Pelobates</taxon>
    </lineage>
</organism>
<dbReference type="FunFam" id="3.30.980.10:FF:000007">
    <property type="entry name" value="alanyl-tRNA editing protein Aarsd1"/>
    <property type="match status" value="1"/>
</dbReference>
<keyword evidence="11" id="KW-1185">Reference proteome</keyword>
<keyword evidence="7" id="KW-0648">Protein biosynthesis</keyword>
<dbReference type="GO" id="GO:0046872">
    <property type="term" value="F:metal ion binding"/>
    <property type="evidence" value="ECO:0007669"/>
    <property type="project" value="UniProtKB-KW"/>
</dbReference>
<dbReference type="PANTHER" id="PTHR43462:SF1">
    <property type="entry name" value="ALANYL-TRNA EDITING PROTEIN AARSD1"/>
    <property type="match status" value="1"/>
</dbReference>
<dbReference type="InterPro" id="IPR018163">
    <property type="entry name" value="Thr/Ala-tRNA-synth_IIc_edit"/>
</dbReference>
<dbReference type="InterPro" id="IPR051335">
    <property type="entry name" value="Alanyl-tRNA_Editing_Enzymes"/>
</dbReference>
<keyword evidence="6" id="KW-0862">Zinc</keyword>
<protein>
    <submittedName>
        <fullName evidence="10">Alanyl-tRNA editing Aarsd1</fullName>
    </submittedName>
</protein>
<proteinExistence type="inferred from homology"/>
<evidence type="ECO:0000313" key="11">
    <source>
        <dbReference type="Proteomes" id="UP001295444"/>
    </source>
</evidence>
<evidence type="ECO:0000256" key="3">
    <source>
        <dbReference type="ARBA" id="ARBA00008429"/>
    </source>
</evidence>
<comment type="similarity">
    <text evidence="3">Belongs to the class-II aminoacyl-tRNA synthetase family. Alax-L subfamily.</text>
</comment>
<dbReference type="GO" id="GO:0005524">
    <property type="term" value="F:ATP binding"/>
    <property type="evidence" value="ECO:0007669"/>
    <property type="project" value="InterPro"/>
</dbReference>
<dbReference type="Pfam" id="PF07973">
    <property type="entry name" value="tRNA_SAD"/>
    <property type="match status" value="1"/>
</dbReference>
<dbReference type="Gene3D" id="3.30.980.10">
    <property type="entry name" value="Threonyl-trna Synthetase, Chain A, domain 2"/>
    <property type="match status" value="1"/>
</dbReference>
<comment type="function">
    <text evidence="8">Functions in trans to edit the amino acid moiety from incorrectly charged tRNA(Ala).</text>
</comment>
<keyword evidence="5" id="KW-0479">Metal-binding</keyword>
<keyword evidence="4" id="KW-0963">Cytoplasm</keyword>
<dbReference type="FunFam" id="2.40.30.130:FF:000003">
    <property type="entry name" value="alanyl-tRNA editing protein Aarsd1"/>
    <property type="match status" value="1"/>
</dbReference>
<dbReference type="PANTHER" id="PTHR43462">
    <property type="entry name" value="ALANYL-TRNA EDITING PROTEIN"/>
    <property type="match status" value="1"/>
</dbReference>
<comment type="cofactor">
    <cofactor evidence="1">
        <name>Zn(2+)</name>
        <dbReference type="ChEBI" id="CHEBI:29105"/>
    </cofactor>
</comment>
<dbReference type="GO" id="GO:0003676">
    <property type="term" value="F:nucleic acid binding"/>
    <property type="evidence" value="ECO:0007669"/>
    <property type="project" value="InterPro"/>
</dbReference>
<reference evidence="10" key="1">
    <citation type="submission" date="2022-03" db="EMBL/GenBank/DDBJ databases">
        <authorList>
            <person name="Alioto T."/>
            <person name="Alioto T."/>
            <person name="Gomez Garrido J."/>
        </authorList>
    </citation>
    <scope>NUCLEOTIDE SEQUENCE</scope>
</reference>